<dbReference type="InterPro" id="IPR050248">
    <property type="entry name" value="Polysacc_deacetylase_ArnD"/>
</dbReference>
<dbReference type="GO" id="GO:0046872">
    <property type="term" value="F:metal ion binding"/>
    <property type="evidence" value="ECO:0007669"/>
    <property type="project" value="UniProtKB-KW"/>
</dbReference>
<gene>
    <name evidence="4" type="ORF">H9824_08295</name>
</gene>
<keyword evidence="2" id="KW-0378">Hydrolase</keyword>
<dbReference type="SUPFAM" id="SSF88713">
    <property type="entry name" value="Glycoside hydrolase/deacetylase"/>
    <property type="match status" value="1"/>
</dbReference>
<keyword evidence="1" id="KW-0479">Metal-binding</keyword>
<dbReference type="GO" id="GO:0016810">
    <property type="term" value="F:hydrolase activity, acting on carbon-nitrogen (but not peptide) bonds"/>
    <property type="evidence" value="ECO:0007669"/>
    <property type="project" value="InterPro"/>
</dbReference>
<evidence type="ECO:0000313" key="5">
    <source>
        <dbReference type="Proteomes" id="UP000886851"/>
    </source>
</evidence>
<name>A0A9D2CK84_9BACE</name>
<dbReference type="AlphaFoldDB" id="A0A9D2CK84"/>
<proteinExistence type="predicted"/>
<evidence type="ECO:0000256" key="2">
    <source>
        <dbReference type="ARBA" id="ARBA00022801"/>
    </source>
</evidence>
<dbReference type="Gene3D" id="3.20.20.370">
    <property type="entry name" value="Glycoside hydrolase/deacetylase"/>
    <property type="match status" value="1"/>
</dbReference>
<dbReference type="PROSITE" id="PS51677">
    <property type="entry name" value="NODB"/>
    <property type="match status" value="1"/>
</dbReference>
<evidence type="ECO:0000313" key="4">
    <source>
        <dbReference type="EMBL" id="HIY88687.1"/>
    </source>
</evidence>
<protein>
    <submittedName>
        <fullName evidence="4">Polysaccharide deacetylase family protein</fullName>
    </submittedName>
</protein>
<evidence type="ECO:0000256" key="1">
    <source>
        <dbReference type="ARBA" id="ARBA00022723"/>
    </source>
</evidence>
<dbReference type="CDD" id="cd10917">
    <property type="entry name" value="CE4_NodB_like_6s_7s"/>
    <property type="match status" value="1"/>
</dbReference>
<dbReference type="InterPro" id="IPR002509">
    <property type="entry name" value="NODB_dom"/>
</dbReference>
<dbReference type="Proteomes" id="UP000886851">
    <property type="component" value="Unassembled WGS sequence"/>
</dbReference>
<dbReference type="PANTHER" id="PTHR10587">
    <property type="entry name" value="GLYCOSYL TRANSFERASE-RELATED"/>
    <property type="match status" value="1"/>
</dbReference>
<reference evidence="4" key="2">
    <citation type="submission" date="2021-04" db="EMBL/GenBank/DDBJ databases">
        <authorList>
            <person name="Gilroy R."/>
        </authorList>
    </citation>
    <scope>NUCLEOTIDE SEQUENCE</scope>
    <source>
        <strain evidence="4">Gambia2-208</strain>
    </source>
</reference>
<dbReference type="PANTHER" id="PTHR10587:SF133">
    <property type="entry name" value="CHITIN DEACETYLASE 1-RELATED"/>
    <property type="match status" value="1"/>
</dbReference>
<organism evidence="4 5">
    <name type="scientific">Candidatus Bacteroides pullicola</name>
    <dbReference type="NCBI Taxonomy" id="2838475"/>
    <lineage>
        <taxon>Bacteria</taxon>
        <taxon>Pseudomonadati</taxon>
        <taxon>Bacteroidota</taxon>
        <taxon>Bacteroidia</taxon>
        <taxon>Bacteroidales</taxon>
        <taxon>Bacteroidaceae</taxon>
        <taxon>Bacteroides</taxon>
    </lineage>
</organism>
<evidence type="ECO:0000259" key="3">
    <source>
        <dbReference type="PROSITE" id="PS51677"/>
    </source>
</evidence>
<comment type="caution">
    <text evidence="4">The sequence shown here is derived from an EMBL/GenBank/DDBJ whole genome shotgun (WGS) entry which is preliminary data.</text>
</comment>
<dbReference type="Pfam" id="PF01522">
    <property type="entry name" value="Polysacc_deac_1"/>
    <property type="match status" value="1"/>
</dbReference>
<feature type="domain" description="NodB homology" evidence="3">
    <location>
        <begin position="26"/>
        <end position="219"/>
    </location>
</feature>
<dbReference type="InterPro" id="IPR011330">
    <property type="entry name" value="Glyco_hydro/deAcase_b/a-brl"/>
</dbReference>
<dbReference type="GO" id="GO:0016020">
    <property type="term" value="C:membrane"/>
    <property type="evidence" value="ECO:0007669"/>
    <property type="project" value="TreeGrafter"/>
</dbReference>
<reference evidence="4" key="1">
    <citation type="journal article" date="2021" name="PeerJ">
        <title>Extensive microbial diversity within the chicken gut microbiome revealed by metagenomics and culture.</title>
        <authorList>
            <person name="Gilroy R."/>
            <person name="Ravi A."/>
            <person name="Getino M."/>
            <person name="Pursley I."/>
            <person name="Horton D.L."/>
            <person name="Alikhan N.F."/>
            <person name="Baker D."/>
            <person name="Gharbi K."/>
            <person name="Hall N."/>
            <person name="Watson M."/>
            <person name="Adriaenssens E.M."/>
            <person name="Foster-Nyarko E."/>
            <person name="Jarju S."/>
            <person name="Secka A."/>
            <person name="Antonio M."/>
            <person name="Oren A."/>
            <person name="Chaudhuri R.R."/>
            <person name="La Ragione R."/>
            <person name="Hildebrand F."/>
            <person name="Pallen M.J."/>
        </authorList>
    </citation>
    <scope>NUCLEOTIDE SEQUENCE</scope>
    <source>
        <strain evidence="4">Gambia2-208</strain>
    </source>
</reference>
<accession>A0A9D2CK84</accession>
<dbReference type="GO" id="GO:0005975">
    <property type="term" value="P:carbohydrate metabolic process"/>
    <property type="evidence" value="ECO:0007669"/>
    <property type="project" value="InterPro"/>
</dbReference>
<sequence>MFIEQPPDIVRKLYPSALWRMDPTEKKVYLTFDDGPIPEVTPWVLDLLDRHDIKATFFQVGDNIRKHPDVFKQVVERGHRIGNHTYNHLRGFEHASYPYLDNVKRAHEFMIATCEEGPDDALVEQALFPLIFRPPHGHMTWGQYMVLRKHYQIIMWDLVTRDYSKKLRPPQVLANVMRYARNGSIITFHDSLKSWNNGNLPYALPRAIDFLKEEGYGFGVL</sequence>
<dbReference type="EMBL" id="DXCV01000056">
    <property type="protein sequence ID" value="HIY88687.1"/>
    <property type="molecule type" value="Genomic_DNA"/>
</dbReference>